<protein>
    <recommendedName>
        <fullName evidence="3">F-box domain-containing protein</fullName>
    </recommendedName>
</protein>
<evidence type="ECO:0008006" key="3">
    <source>
        <dbReference type="Google" id="ProtNLM"/>
    </source>
</evidence>
<organism evidence="1 2">
    <name type="scientific">Russula ochroleuca</name>
    <dbReference type="NCBI Taxonomy" id="152965"/>
    <lineage>
        <taxon>Eukaryota</taxon>
        <taxon>Fungi</taxon>
        <taxon>Dikarya</taxon>
        <taxon>Basidiomycota</taxon>
        <taxon>Agaricomycotina</taxon>
        <taxon>Agaricomycetes</taxon>
        <taxon>Russulales</taxon>
        <taxon>Russulaceae</taxon>
        <taxon>Russula</taxon>
    </lineage>
</organism>
<proteinExistence type="predicted"/>
<keyword evidence="2" id="KW-1185">Reference proteome</keyword>
<evidence type="ECO:0000313" key="2">
    <source>
        <dbReference type="Proteomes" id="UP000759537"/>
    </source>
</evidence>
<reference evidence="1" key="1">
    <citation type="submission" date="2019-10" db="EMBL/GenBank/DDBJ databases">
        <authorList>
            <consortium name="DOE Joint Genome Institute"/>
            <person name="Kuo A."/>
            <person name="Miyauchi S."/>
            <person name="Kiss E."/>
            <person name="Drula E."/>
            <person name="Kohler A."/>
            <person name="Sanchez-Garcia M."/>
            <person name="Andreopoulos B."/>
            <person name="Barry K.W."/>
            <person name="Bonito G."/>
            <person name="Buee M."/>
            <person name="Carver A."/>
            <person name="Chen C."/>
            <person name="Cichocki N."/>
            <person name="Clum A."/>
            <person name="Culley D."/>
            <person name="Crous P.W."/>
            <person name="Fauchery L."/>
            <person name="Girlanda M."/>
            <person name="Hayes R."/>
            <person name="Keri Z."/>
            <person name="LaButti K."/>
            <person name="Lipzen A."/>
            <person name="Lombard V."/>
            <person name="Magnuson J."/>
            <person name="Maillard F."/>
            <person name="Morin E."/>
            <person name="Murat C."/>
            <person name="Nolan M."/>
            <person name="Ohm R."/>
            <person name="Pangilinan J."/>
            <person name="Pereira M."/>
            <person name="Perotto S."/>
            <person name="Peter M."/>
            <person name="Riley R."/>
            <person name="Sitrit Y."/>
            <person name="Stielow B."/>
            <person name="Szollosi G."/>
            <person name="Zifcakova L."/>
            <person name="Stursova M."/>
            <person name="Spatafora J.W."/>
            <person name="Tedersoo L."/>
            <person name="Vaario L.-M."/>
            <person name="Yamada A."/>
            <person name="Yan M."/>
            <person name="Wang P."/>
            <person name="Xu J."/>
            <person name="Bruns T."/>
            <person name="Baldrian P."/>
            <person name="Vilgalys R."/>
            <person name="Henrissat B."/>
            <person name="Grigoriev I.V."/>
            <person name="Hibbett D."/>
            <person name="Nagy L.G."/>
            <person name="Martin F.M."/>
        </authorList>
    </citation>
    <scope>NUCLEOTIDE SEQUENCE</scope>
    <source>
        <strain evidence="1">Prilba</strain>
    </source>
</reference>
<evidence type="ECO:0000313" key="1">
    <source>
        <dbReference type="EMBL" id="KAF8472241.1"/>
    </source>
</evidence>
<name>A0A9P5K0A1_9AGAM</name>
<reference evidence="1" key="2">
    <citation type="journal article" date="2020" name="Nat. Commun.">
        <title>Large-scale genome sequencing of mycorrhizal fungi provides insights into the early evolution of symbiotic traits.</title>
        <authorList>
            <person name="Miyauchi S."/>
            <person name="Kiss E."/>
            <person name="Kuo A."/>
            <person name="Drula E."/>
            <person name="Kohler A."/>
            <person name="Sanchez-Garcia M."/>
            <person name="Morin E."/>
            <person name="Andreopoulos B."/>
            <person name="Barry K.W."/>
            <person name="Bonito G."/>
            <person name="Buee M."/>
            <person name="Carver A."/>
            <person name="Chen C."/>
            <person name="Cichocki N."/>
            <person name="Clum A."/>
            <person name="Culley D."/>
            <person name="Crous P.W."/>
            <person name="Fauchery L."/>
            <person name="Girlanda M."/>
            <person name="Hayes R.D."/>
            <person name="Keri Z."/>
            <person name="LaButti K."/>
            <person name="Lipzen A."/>
            <person name="Lombard V."/>
            <person name="Magnuson J."/>
            <person name="Maillard F."/>
            <person name="Murat C."/>
            <person name="Nolan M."/>
            <person name="Ohm R.A."/>
            <person name="Pangilinan J."/>
            <person name="Pereira M.F."/>
            <person name="Perotto S."/>
            <person name="Peter M."/>
            <person name="Pfister S."/>
            <person name="Riley R."/>
            <person name="Sitrit Y."/>
            <person name="Stielow J.B."/>
            <person name="Szollosi G."/>
            <person name="Zifcakova L."/>
            <person name="Stursova M."/>
            <person name="Spatafora J.W."/>
            <person name="Tedersoo L."/>
            <person name="Vaario L.M."/>
            <person name="Yamada A."/>
            <person name="Yan M."/>
            <person name="Wang P."/>
            <person name="Xu J."/>
            <person name="Bruns T."/>
            <person name="Baldrian P."/>
            <person name="Vilgalys R."/>
            <person name="Dunand C."/>
            <person name="Henrissat B."/>
            <person name="Grigoriev I.V."/>
            <person name="Hibbett D."/>
            <person name="Nagy L.G."/>
            <person name="Martin F.M."/>
        </authorList>
    </citation>
    <scope>NUCLEOTIDE SEQUENCE</scope>
    <source>
        <strain evidence="1">Prilba</strain>
    </source>
</reference>
<gene>
    <name evidence="1" type="ORF">DFH94DRAFT_856129</name>
</gene>
<sequence>MPLSILNFPSELLSEITRNVISRKDLCRLRSVNLLFDTLATPEIFKSITVRNNIKSLEMLWSILHTPHIARHVQSIKYFEGRAIVTREVRKRIEAAFSILHQTPRLKALELNIIWEEGTITEGNIVTSSPLEDFIVHHSKTLKKLELHDCSICVEKGSERPLYWADIYKRLAKALTGLVELEVEFEIKRDNKPYICLGYTGSYHPVEILEGTEVAERDALALEEFKAIVKN</sequence>
<dbReference type="AlphaFoldDB" id="A0A9P5K0A1"/>
<dbReference type="EMBL" id="WHVB01000021">
    <property type="protein sequence ID" value="KAF8472241.1"/>
    <property type="molecule type" value="Genomic_DNA"/>
</dbReference>
<comment type="caution">
    <text evidence="1">The sequence shown here is derived from an EMBL/GenBank/DDBJ whole genome shotgun (WGS) entry which is preliminary data.</text>
</comment>
<dbReference type="Proteomes" id="UP000759537">
    <property type="component" value="Unassembled WGS sequence"/>
</dbReference>
<accession>A0A9P5K0A1</accession>
<dbReference type="OrthoDB" id="2858653at2759"/>